<reference evidence="2" key="1">
    <citation type="submission" date="2022-08" db="EMBL/GenBank/DDBJ databases">
        <authorList>
            <consortium name="DOE Joint Genome Institute"/>
            <person name="Min B."/>
            <person name="Riley R."/>
            <person name="Sierra-Patev S."/>
            <person name="Naranjo-Ortiz M."/>
            <person name="Looney B."/>
            <person name="Konkel Z."/>
            <person name="Slot J.C."/>
            <person name="Sakamoto Y."/>
            <person name="Steenwyk J.L."/>
            <person name="Rokas A."/>
            <person name="Carro J."/>
            <person name="Camarero S."/>
            <person name="Ferreira P."/>
            <person name="Molpeceres G."/>
            <person name="Ruiz-Duenas F.J."/>
            <person name="Serrano A."/>
            <person name="Henrissat B."/>
            <person name="Drula E."/>
            <person name="Hughes K.W."/>
            <person name="Mata J.L."/>
            <person name="Ishikawa N.K."/>
            <person name="Vargas-Isla R."/>
            <person name="Ushijima S."/>
            <person name="Smith C.A."/>
            <person name="Ahrendt S."/>
            <person name="Andreopoulos W."/>
            <person name="He G."/>
            <person name="Labutti K."/>
            <person name="Lipzen A."/>
            <person name="Ng V."/>
            <person name="Sandor L."/>
            <person name="Barry K."/>
            <person name="Martinez A.T."/>
            <person name="Xiao Y."/>
            <person name="Gibbons J.G."/>
            <person name="Terashima K."/>
            <person name="Hibbett D.S."/>
            <person name="Grigoriev I.V."/>
        </authorList>
    </citation>
    <scope>NUCLEOTIDE SEQUENCE</scope>
    <source>
        <strain evidence="2">TFB10827</strain>
    </source>
</reference>
<feature type="compositionally biased region" description="Polar residues" evidence="1">
    <location>
        <begin position="293"/>
        <end position="303"/>
    </location>
</feature>
<feature type="compositionally biased region" description="Polar residues" evidence="1">
    <location>
        <begin position="129"/>
        <end position="142"/>
    </location>
</feature>
<name>A0ABQ8QMJ0_9AGAR</name>
<gene>
    <name evidence="2" type="ORF">F5050DRAFT_1804810</name>
</gene>
<feature type="compositionally biased region" description="Polar residues" evidence="1">
    <location>
        <begin position="180"/>
        <end position="193"/>
    </location>
</feature>
<feature type="compositionally biased region" description="Low complexity" evidence="1">
    <location>
        <begin position="243"/>
        <end position="260"/>
    </location>
</feature>
<feature type="compositionally biased region" description="Acidic residues" evidence="1">
    <location>
        <begin position="113"/>
        <end position="127"/>
    </location>
</feature>
<comment type="caution">
    <text evidence="2">The sequence shown here is derived from an EMBL/GenBank/DDBJ whole genome shotgun (WGS) entry which is preliminary data.</text>
</comment>
<accession>A0ABQ8QMJ0</accession>
<feature type="compositionally biased region" description="Low complexity" evidence="1">
    <location>
        <begin position="275"/>
        <end position="292"/>
    </location>
</feature>
<evidence type="ECO:0000256" key="1">
    <source>
        <dbReference type="SAM" id="MobiDB-lite"/>
    </source>
</evidence>
<feature type="compositionally biased region" description="Low complexity" evidence="1">
    <location>
        <begin position="151"/>
        <end position="170"/>
    </location>
</feature>
<dbReference type="Proteomes" id="UP001163828">
    <property type="component" value="Unassembled WGS sequence"/>
</dbReference>
<dbReference type="EMBL" id="MU790534">
    <property type="protein sequence ID" value="KAJ3999716.1"/>
    <property type="molecule type" value="Genomic_DNA"/>
</dbReference>
<proteinExistence type="predicted"/>
<protein>
    <submittedName>
        <fullName evidence="2">Uncharacterized protein</fullName>
    </submittedName>
</protein>
<evidence type="ECO:0000313" key="2">
    <source>
        <dbReference type="EMBL" id="KAJ3999716.1"/>
    </source>
</evidence>
<keyword evidence="3" id="KW-1185">Reference proteome</keyword>
<sequence length="328" mass="36102">MSPNSSNSSTISKFKAVAIPPWRSVLHTQSPNHQISSSSWSSSETILPDPTHISPFLYPAPPLARNRKRKKYISYNSDLCVLEDPVRSTSQSLTMGWSFRTQLEELDRHRETDDSEDEDQVENECWEPESSSNKLPVTSARTATVEAKSLSHSPTNSHPSASSCSPPHSSRFVSCPQPGTDVTRQGSRANHSYTRPKPNTARRMHHAYTTILIDRRRSRGSSSPDLPAIPFRNQATPVRRATSDSYSSSHSCSDSSASASPFRNQATPIRRRTTSDSCSFSRSSLDSSTSATPFRNQATPIRKTTSDSCSSSSSRLSIPNILNPGPSM</sequence>
<feature type="compositionally biased region" description="Low complexity" evidence="1">
    <location>
        <begin position="306"/>
        <end position="317"/>
    </location>
</feature>
<feature type="region of interest" description="Disordered" evidence="1">
    <location>
        <begin position="108"/>
        <end position="328"/>
    </location>
</feature>
<organism evidence="2 3">
    <name type="scientific">Lentinula boryana</name>
    <dbReference type="NCBI Taxonomy" id="40481"/>
    <lineage>
        <taxon>Eukaryota</taxon>
        <taxon>Fungi</taxon>
        <taxon>Dikarya</taxon>
        <taxon>Basidiomycota</taxon>
        <taxon>Agaricomycotina</taxon>
        <taxon>Agaricomycetes</taxon>
        <taxon>Agaricomycetidae</taxon>
        <taxon>Agaricales</taxon>
        <taxon>Marasmiineae</taxon>
        <taxon>Omphalotaceae</taxon>
        <taxon>Lentinula</taxon>
    </lineage>
</organism>
<evidence type="ECO:0000313" key="3">
    <source>
        <dbReference type="Proteomes" id="UP001163828"/>
    </source>
</evidence>